<gene>
    <name evidence="1" type="ORF">EDD54_1505</name>
</gene>
<proteinExistence type="predicted"/>
<dbReference type="Proteomes" id="UP000294547">
    <property type="component" value="Unassembled WGS sequence"/>
</dbReference>
<name>A0A4R6RP42_9HYPH</name>
<reference evidence="1 2" key="1">
    <citation type="submission" date="2019-03" db="EMBL/GenBank/DDBJ databases">
        <title>Genomic Encyclopedia of Type Strains, Phase IV (KMG-IV): sequencing the most valuable type-strain genomes for metagenomic binning, comparative biology and taxonomic classification.</title>
        <authorList>
            <person name="Goeker M."/>
        </authorList>
    </citation>
    <scope>NUCLEOTIDE SEQUENCE [LARGE SCALE GENOMIC DNA]</scope>
    <source>
        <strain evidence="1 2">DSM 102969</strain>
    </source>
</reference>
<evidence type="ECO:0000313" key="1">
    <source>
        <dbReference type="EMBL" id="TDP87606.1"/>
    </source>
</evidence>
<keyword evidence="2" id="KW-1185">Reference proteome</keyword>
<sequence length="130" mass="14574">MDLTDFTLGMMVGAGLAAGWNMRDVAARRVRRGWLTLSGEGECLIETGLVLRRRRGGDLLLLGHLGLTAPSRRAESLRRHPRRRFFSVQHHAEGPALRISEIHVDLSCRGLGRLRLTLLASRSGRRARDR</sequence>
<dbReference type="EMBL" id="SNXY01000006">
    <property type="protein sequence ID" value="TDP87606.1"/>
    <property type="molecule type" value="Genomic_DNA"/>
</dbReference>
<organism evidence="1 2">
    <name type="scientific">Oharaeibacter diazotrophicus</name>
    <dbReference type="NCBI Taxonomy" id="1920512"/>
    <lineage>
        <taxon>Bacteria</taxon>
        <taxon>Pseudomonadati</taxon>
        <taxon>Pseudomonadota</taxon>
        <taxon>Alphaproteobacteria</taxon>
        <taxon>Hyphomicrobiales</taxon>
        <taxon>Pleomorphomonadaceae</taxon>
        <taxon>Oharaeibacter</taxon>
    </lineage>
</organism>
<comment type="caution">
    <text evidence="1">The sequence shown here is derived from an EMBL/GenBank/DDBJ whole genome shotgun (WGS) entry which is preliminary data.</text>
</comment>
<protein>
    <submittedName>
        <fullName evidence="1">Uncharacterized protein</fullName>
    </submittedName>
</protein>
<dbReference type="RefSeq" id="WP_126535286.1">
    <property type="nucleotide sequence ID" value="NZ_BSPM01000008.1"/>
</dbReference>
<evidence type="ECO:0000313" key="2">
    <source>
        <dbReference type="Proteomes" id="UP000294547"/>
    </source>
</evidence>
<dbReference type="AlphaFoldDB" id="A0A4R6RP42"/>
<accession>A0A4R6RP42</accession>